<sequence>MSQSHNYQTYLDIKKNNPRLYAVDIALKMGITEAELAQIRIGFETTRLDIDPKTLLTRLESCGELKAITRNPFAVSEQVGVYGNATLDGHVGLILNPRAIDLRIFYSQWKYIFVFNEPYFDKDNQSKIRTSLQIFNAAGLAIHKIYVTENTDTKAFNQLISQYESKSIDSLPINNQLLATETPKEYGIDLNINKEEFESKWRALKDVHDFYGLLKSYKLTRQQAFNLVSRDLAYQICPSEIESFLNTIFRAQNEIMFFVSNIGCVQIFTGKLEKVVPMHGWLNIFNRSFTLHMQHNEIHEAWITRKPTQDGIVTSLELYAKDGTQILQMYGQRTEGSPEQIIWREQLQALSPLEVALES</sequence>
<dbReference type="RefSeq" id="WP_093321324.1">
    <property type="nucleotide sequence ID" value="NZ_FOHV01000025.1"/>
</dbReference>
<evidence type="ECO:0000259" key="1">
    <source>
        <dbReference type="Pfam" id="PF05171"/>
    </source>
</evidence>
<organism evidence="2 3">
    <name type="scientific">Thorsellia anophelis DSM 18579</name>
    <dbReference type="NCBI Taxonomy" id="1123402"/>
    <lineage>
        <taxon>Bacteria</taxon>
        <taxon>Pseudomonadati</taxon>
        <taxon>Pseudomonadota</taxon>
        <taxon>Gammaproteobacteria</taxon>
        <taxon>Enterobacterales</taxon>
        <taxon>Thorselliaceae</taxon>
        <taxon>Thorsellia</taxon>
    </lineage>
</organism>
<dbReference type="InterPro" id="IPR007845">
    <property type="entry name" value="HemS/ChuX_dom"/>
</dbReference>
<evidence type="ECO:0000313" key="3">
    <source>
        <dbReference type="Proteomes" id="UP000242642"/>
    </source>
</evidence>
<dbReference type="SUPFAM" id="SSF144064">
    <property type="entry name" value="Heme iron utilization protein-like"/>
    <property type="match status" value="1"/>
</dbReference>
<dbReference type="GO" id="GO:0006826">
    <property type="term" value="P:iron ion transport"/>
    <property type="evidence" value="ECO:0007669"/>
    <property type="project" value="InterPro"/>
</dbReference>
<feature type="domain" description="Haemin-degrading HemS/ChuX" evidence="1">
    <location>
        <begin position="219"/>
        <end position="350"/>
    </location>
</feature>
<dbReference type="STRING" id="1123402.SAMN02583745_02349"/>
<dbReference type="EMBL" id="FOHV01000025">
    <property type="protein sequence ID" value="SET43346.1"/>
    <property type="molecule type" value="Genomic_DNA"/>
</dbReference>
<proteinExistence type="predicted"/>
<dbReference type="Pfam" id="PF05171">
    <property type="entry name" value="HemS"/>
    <property type="match status" value="2"/>
</dbReference>
<keyword evidence="3" id="KW-1185">Reference proteome</keyword>
<evidence type="ECO:0000313" key="2">
    <source>
        <dbReference type="EMBL" id="SET43346.1"/>
    </source>
</evidence>
<protein>
    <submittedName>
        <fullName evidence="2">Putative hemin transport protein</fullName>
    </submittedName>
</protein>
<reference evidence="3" key="1">
    <citation type="submission" date="2016-10" db="EMBL/GenBank/DDBJ databases">
        <authorList>
            <person name="Varghese N."/>
            <person name="Submissions S."/>
        </authorList>
    </citation>
    <scope>NUCLEOTIDE SEQUENCE [LARGE SCALE GENOMIC DNA]</scope>
    <source>
        <strain evidence="3">DSM 18579</strain>
    </source>
</reference>
<dbReference type="AlphaFoldDB" id="A0A1I0EE64"/>
<dbReference type="CDD" id="cd16830">
    <property type="entry name" value="HemS-like_N"/>
    <property type="match status" value="1"/>
</dbReference>
<feature type="domain" description="Haemin-degrading HemS/ChuX" evidence="1">
    <location>
        <begin position="30"/>
        <end position="163"/>
    </location>
</feature>
<accession>A0A1I0EE64</accession>
<dbReference type="Proteomes" id="UP000242642">
    <property type="component" value="Unassembled WGS sequence"/>
</dbReference>
<dbReference type="CDD" id="cd16831">
    <property type="entry name" value="HemS-like_C"/>
    <property type="match status" value="1"/>
</dbReference>
<dbReference type="Gene3D" id="3.40.1570.10">
    <property type="entry name" value="HemS/ChuS/ChuX like domains"/>
    <property type="match status" value="2"/>
</dbReference>
<gene>
    <name evidence="2" type="ORF">SAMN02583745_02349</name>
</gene>
<dbReference type="InterPro" id="IPR053733">
    <property type="entry name" value="Heme_Transport_Util_sf"/>
</dbReference>
<name>A0A1I0EE64_9GAMM</name>
<dbReference type="OrthoDB" id="316630at2"/>